<dbReference type="PANTHER" id="PTHR10890:SF3">
    <property type="entry name" value="CYSTEINE--TRNA LIGASE, CYTOPLASMIC"/>
    <property type="match status" value="1"/>
</dbReference>
<keyword evidence="3" id="KW-0436">Ligase</keyword>
<evidence type="ECO:0000256" key="4">
    <source>
        <dbReference type="ARBA" id="ARBA00022723"/>
    </source>
</evidence>
<sequence length="917" mass="101969">MSPILRMPSVISPQTASLLLRCLFACLLFFRPAPLRGGAALSLSAALANSLQHEACSAGASFLARSVGHSPLSSRSSTWTPRTRTPSGFPLFSSGRALRSAYAPVAFSCMHCSSRVRLLSVYGSARASRPAKPFLLPHVLVRKKCESFLTRKLASSTFLFHLRPALFSGQGDSRSAAGSDTPGLSSFPAPATSGPGCGIRSACFSQLQSSPAKQQLLRMATEARNGTACCVPTVGEHWEMPAKEGKLLTGLMVNNSMAGGKVEFVPQKGNRVCWYGCGPTVYDASHMGHARTYVTFDVIRRIMSDYLNYDVTMCMNITDIDDKIIKRSIEQGVDFLTLARHWEKEFFNDMAALNVRLPSVVTRVSEYIPEVLSLIERIVKNGYGYESQGSVYFDTQTFRKTDKHIYGRMEPSSVSDESRVLEGEGELGLTSSEKRHPCDFALWKKAKEGEPSWDSPWGKGRPGWHIECSAMADSILPFPLDIHSGGIDLRFPHHDNELAQSEAANDRPQWVNYFLHSGHLHIHGAKMSKSLKNFITIKECLSRFTARQIRLLCLMNRWDSFMNYSPDGETMQQAIDVDRSFDNFFALVKAKLRDATPVSDYAQKWGADDFALNEQLQSAKEQASPLEELRNCDVHKAILDNFSTPEALVALQHLMSATNSYLNQKTGEDVKAPLIKEVAKYIFHMLKIFGVVEDDEEDLAYVKAQGSTAAAAAEIEGLVECVGAFRELVRTSASQGMRAVNQALKRAPEKSPGESDASPIGAGEAEGELLQSLSVTMSTLLQACDEVRDKKLTELGILLQDRPDGTFVFKRVSKEELQRAKELKEEEEQKRRLQREEQQRAAAELQAKKERERQVPPADYFRVLHADLYATFDEQGVPLTLKSGEPVSKTQRQKMLKQIEKHQKVHEQWLASRGQHA</sequence>
<evidence type="ECO:0000256" key="3">
    <source>
        <dbReference type="ARBA" id="ARBA00022598"/>
    </source>
</evidence>
<keyword evidence="4" id="KW-0479">Metal-binding</keyword>
<evidence type="ECO:0000313" key="13">
    <source>
        <dbReference type="EMBL" id="CEL70364.1"/>
    </source>
</evidence>
<keyword evidence="5" id="KW-0547">Nucleotide-binding</keyword>
<dbReference type="GO" id="GO:0005524">
    <property type="term" value="F:ATP binding"/>
    <property type="evidence" value="ECO:0007669"/>
    <property type="project" value="UniProtKB-KW"/>
</dbReference>
<keyword evidence="8" id="KW-0648">Protein biosynthesis</keyword>
<dbReference type="InterPro" id="IPR014729">
    <property type="entry name" value="Rossmann-like_a/b/a_fold"/>
</dbReference>
<evidence type="ECO:0000256" key="9">
    <source>
        <dbReference type="ARBA" id="ARBA00023146"/>
    </source>
</evidence>
<protein>
    <recommendedName>
        <fullName evidence="2">cysteine--tRNA ligase</fullName>
        <ecNumber evidence="2">6.1.1.16</ecNumber>
    </recommendedName>
    <alternativeName>
        <fullName evidence="10">Cysteinyl-tRNA synthetase</fullName>
    </alternativeName>
</protein>
<dbReference type="InterPro" id="IPR024909">
    <property type="entry name" value="Cys-tRNA/MSH_ligase"/>
</dbReference>
<feature type="compositionally biased region" description="Basic and acidic residues" evidence="11">
    <location>
        <begin position="824"/>
        <end position="839"/>
    </location>
</feature>
<comment type="cofactor">
    <cofactor evidence="1">
        <name>Zn(2+)</name>
        <dbReference type="ChEBI" id="CHEBI:29105"/>
    </cofactor>
</comment>
<evidence type="ECO:0000256" key="1">
    <source>
        <dbReference type="ARBA" id="ARBA00001947"/>
    </source>
</evidence>
<evidence type="ECO:0000256" key="2">
    <source>
        <dbReference type="ARBA" id="ARBA00012832"/>
    </source>
</evidence>
<dbReference type="GO" id="GO:0004817">
    <property type="term" value="F:cysteine-tRNA ligase activity"/>
    <property type="evidence" value="ECO:0007669"/>
    <property type="project" value="UniProtKB-EC"/>
</dbReference>
<dbReference type="InterPro" id="IPR032678">
    <property type="entry name" value="tRNA-synt_1_cat_dom"/>
</dbReference>
<dbReference type="FunFam" id="3.40.50.620:FF:000027">
    <property type="entry name" value="Cysteine--tRNA ligase, cytoplasmic"/>
    <property type="match status" value="1"/>
</dbReference>
<evidence type="ECO:0000259" key="12">
    <source>
        <dbReference type="Pfam" id="PF01406"/>
    </source>
</evidence>
<dbReference type="SUPFAM" id="SSF47323">
    <property type="entry name" value="Anticodon-binding domain of a subclass of class I aminoacyl-tRNA synthetases"/>
    <property type="match status" value="1"/>
</dbReference>
<dbReference type="EC" id="6.1.1.16" evidence="2"/>
<dbReference type="Pfam" id="PF01406">
    <property type="entry name" value="tRNA-synt_1e"/>
    <property type="match status" value="1"/>
</dbReference>
<dbReference type="SUPFAM" id="SSF52374">
    <property type="entry name" value="Nucleotidylyl transferase"/>
    <property type="match status" value="1"/>
</dbReference>
<dbReference type="PANTHER" id="PTHR10890">
    <property type="entry name" value="CYSTEINYL-TRNA SYNTHETASE"/>
    <property type="match status" value="1"/>
</dbReference>
<organism evidence="13">
    <name type="scientific">Neospora caninum (strain Liverpool)</name>
    <dbReference type="NCBI Taxonomy" id="572307"/>
    <lineage>
        <taxon>Eukaryota</taxon>
        <taxon>Sar</taxon>
        <taxon>Alveolata</taxon>
        <taxon>Apicomplexa</taxon>
        <taxon>Conoidasida</taxon>
        <taxon>Coccidia</taxon>
        <taxon>Eucoccidiorida</taxon>
        <taxon>Eimeriorina</taxon>
        <taxon>Sarcocystidae</taxon>
        <taxon>Neospora</taxon>
    </lineage>
</organism>
<dbReference type="GO" id="GO:0006423">
    <property type="term" value="P:cysteinyl-tRNA aminoacylation"/>
    <property type="evidence" value="ECO:0007669"/>
    <property type="project" value="InterPro"/>
</dbReference>
<proteinExistence type="inferred from homology"/>
<dbReference type="PRINTS" id="PR00983">
    <property type="entry name" value="TRNASYNTHCYS"/>
</dbReference>
<accession>A0A0F7UJU3</accession>
<feature type="domain" description="tRNA synthetases class I catalytic" evidence="12">
    <location>
        <begin position="264"/>
        <end position="566"/>
    </location>
</feature>
<keyword evidence="7" id="KW-0067">ATP-binding</keyword>
<dbReference type="HAMAP" id="MF_00041">
    <property type="entry name" value="Cys_tRNA_synth"/>
    <property type="match status" value="1"/>
</dbReference>
<dbReference type="Gene3D" id="3.40.50.620">
    <property type="entry name" value="HUPs"/>
    <property type="match status" value="1"/>
</dbReference>
<dbReference type="InterPro" id="IPR009080">
    <property type="entry name" value="tRNAsynth_Ia_anticodon-bd"/>
</dbReference>
<reference evidence="13" key="1">
    <citation type="journal article" date="2015" name="PLoS ONE">
        <title>Comprehensive Evaluation of Toxoplasma gondii VEG and Neospora caninum LIV Genomes with Tachyzoite Stage Transcriptome and Proteome Defines Novel Transcript Features.</title>
        <authorList>
            <person name="Ramaprasad A."/>
            <person name="Mourier T."/>
            <person name="Naeem R."/>
            <person name="Malas T.B."/>
            <person name="Moussa E."/>
            <person name="Panigrahi A."/>
            <person name="Vermont S.J."/>
            <person name="Otto T.D."/>
            <person name="Wastling J."/>
            <person name="Pain A."/>
        </authorList>
    </citation>
    <scope>NUCLEOTIDE SEQUENCE</scope>
    <source>
        <strain evidence="13">Liverpool</strain>
    </source>
</reference>
<feature type="region of interest" description="Disordered" evidence="11">
    <location>
        <begin position="742"/>
        <end position="761"/>
    </location>
</feature>
<dbReference type="GO" id="GO:0046872">
    <property type="term" value="F:metal ion binding"/>
    <property type="evidence" value="ECO:0007669"/>
    <property type="project" value="UniProtKB-KW"/>
</dbReference>
<dbReference type="CDD" id="cd00672">
    <property type="entry name" value="CysRS_core"/>
    <property type="match status" value="1"/>
</dbReference>
<keyword evidence="9 13" id="KW-0030">Aminoacyl-tRNA synthetase</keyword>
<evidence type="ECO:0000256" key="8">
    <source>
        <dbReference type="ARBA" id="ARBA00022917"/>
    </source>
</evidence>
<dbReference type="EMBL" id="LN714487">
    <property type="protein sequence ID" value="CEL70364.1"/>
    <property type="molecule type" value="Genomic_DNA"/>
</dbReference>
<dbReference type="InterPro" id="IPR015803">
    <property type="entry name" value="Cys-tRNA-ligase"/>
</dbReference>
<evidence type="ECO:0000256" key="11">
    <source>
        <dbReference type="SAM" id="MobiDB-lite"/>
    </source>
</evidence>
<name>A0A0F7UJU3_NEOCL</name>
<dbReference type="GO" id="GO:0005737">
    <property type="term" value="C:cytoplasm"/>
    <property type="evidence" value="ECO:0007669"/>
    <property type="project" value="TreeGrafter"/>
</dbReference>
<evidence type="ECO:0000256" key="7">
    <source>
        <dbReference type="ARBA" id="ARBA00022840"/>
    </source>
</evidence>
<evidence type="ECO:0000256" key="6">
    <source>
        <dbReference type="ARBA" id="ARBA00022833"/>
    </source>
</evidence>
<evidence type="ECO:0000256" key="5">
    <source>
        <dbReference type="ARBA" id="ARBA00022741"/>
    </source>
</evidence>
<dbReference type="AlphaFoldDB" id="A0A0F7UJU3"/>
<keyword evidence="6" id="KW-0862">Zinc</keyword>
<gene>
    <name evidence="13" type="ORF">BN1204_060470</name>
</gene>
<feature type="region of interest" description="Disordered" evidence="11">
    <location>
        <begin position="824"/>
        <end position="852"/>
    </location>
</feature>
<evidence type="ECO:0000256" key="10">
    <source>
        <dbReference type="ARBA" id="ARBA00031499"/>
    </source>
</evidence>
<dbReference type="NCBIfam" id="TIGR00435">
    <property type="entry name" value="cysS"/>
    <property type="match status" value="1"/>
</dbReference>